<keyword evidence="1" id="KW-0472">Membrane</keyword>
<dbReference type="InterPro" id="IPR000620">
    <property type="entry name" value="EamA_dom"/>
</dbReference>
<feature type="transmembrane region" description="Helical" evidence="1">
    <location>
        <begin position="182"/>
        <end position="199"/>
    </location>
</feature>
<dbReference type="STRING" id="225848.Sps_05093"/>
<gene>
    <name evidence="3" type="ORF">Sps_05093</name>
</gene>
<dbReference type="KEGG" id="spsw:Sps_05093"/>
<feature type="domain" description="EamA" evidence="2">
    <location>
        <begin position="10"/>
        <end position="140"/>
    </location>
</feature>
<sequence>MNQTASNKQSGLLELHLAVLLFGGTALFSKLIPLGALDITLLRCVVAAFVLAFIVKASKKKLSLDSPRDYFIALGLGIIVSLHWVTYFASMQFSSVAIGMIAFFTYPVMTVLIEPIFTGNRIQRGDIISGCTVLLGVILLIPEANLGNDITMGIALGILSAAFFTARNLLHKKYFSAYSGPHAMFYQTGVAVFFLAPWHTIAFSQIELNTWWLDLLLGVMFTAAPHALFTAALRHLSAKTVSLVSCLQPFYGAVLALLFLGEQLDIKTTMGGLLVVATAIFETQQNRKITK</sequence>
<protein>
    <submittedName>
        <fullName evidence="3">Putative permease, DMT superfamily</fullName>
    </submittedName>
</protein>
<feature type="transmembrane region" description="Helical" evidence="1">
    <location>
        <begin position="125"/>
        <end position="144"/>
    </location>
</feature>
<evidence type="ECO:0000256" key="1">
    <source>
        <dbReference type="SAM" id="Phobius"/>
    </source>
</evidence>
<keyword evidence="4" id="KW-1185">Reference proteome</keyword>
<evidence type="ECO:0000259" key="2">
    <source>
        <dbReference type="Pfam" id="PF00892"/>
    </source>
</evidence>
<dbReference type="GO" id="GO:0016020">
    <property type="term" value="C:membrane"/>
    <property type="evidence" value="ECO:0007669"/>
    <property type="project" value="InterPro"/>
</dbReference>
<feature type="transmembrane region" description="Helical" evidence="1">
    <location>
        <begin position="150"/>
        <end position="170"/>
    </location>
</feature>
<dbReference type="PANTHER" id="PTHR22911:SF102">
    <property type="entry name" value="MEMBRANE PROTEIN"/>
    <property type="match status" value="1"/>
</dbReference>
<dbReference type="OrthoDB" id="9150437at2"/>
<dbReference type="SUPFAM" id="SSF103481">
    <property type="entry name" value="Multidrug resistance efflux transporter EmrE"/>
    <property type="match status" value="2"/>
</dbReference>
<dbReference type="InterPro" id="IPR037185">
    <property type="entry name" value="EmrE-like"/>
</dbReference>
<accession>A0A1S6HXE8</accession>
<feature type="domain" description="EamA" evidence="2">
    <location>
        <begin position="152"/>
        <end position="280"/>
    </location>
</feature>
<dbReference type="PANTHER" id="PTHR22911">
    <property type="entry name" value="ACYL-MALONYL CONDENSING ENZYME-RELATED"/>
    <property type="match status" value="1"/>
</dbReference>
<feature type="transmembrane region" description="Helical" evidence="1">
    <location>
        <begin position="39"/>
        <end position="58"/>
    </location>
</feature>
<evidence type="ECO:0000313" key="4">
    <source>
        <dbReference type="Proteomes" id="UP000189545"/>
    </source>
</evidence>
<keyword evidence="1" id="KW-0812">Transmembrane</keyword>
<feature type="transmembrane region" description="Helical" evidence="1">
    <location>
        <begin position="12"/>
        <end position="33"/>
    </location>
</feature>
<name>A0A1S6HXE8_9GAMM</name>
<feature type="transmembrane region" description="Helical" evidence="1">
    <location>
        <begin position="240"/>
        <end position="260"/>
    </location>
</feature>
<dbReference type="Gene3D" id="1.10.3730.20">
    <property type="match status" value="1"/>
</dbReference>
<dbReference type="AlphaFoldDB" id="A0A1S6HXE8"/>
<reference evidence="3 4" key="1">
    <citation type="submission" date="2016-03" db="EMBL/GenBank/DDBJ databases">
        <title>Complete genome sequence of Shewanella psychrophila WP2, a deep sea bacterium isolated from west Pacific sediment.</title>
        <authorList>
            <person name="Xu G."/>
            <person name="Jian H."/>
        </authorList>
    </citation>
    <scope>NUCLEOTIDE SEQUENCE [LARGE SCALE GENOMIC DNA]</scope>
    <source>
        <strain evidence="3 4">WP2</strain>
    </source>
</reference>
<dbReference type="Pfam" id="PF00892">
    <property type="entry name" value="EamA"/>
    <property type="match status" value="2"/>
</dbReference>
<evidence type="ECO:0000313" key="3">
    <source>
        <dbReference type="EMBL" id="AQS40162.1"/>
    </source>
</evidence>
<keyword evidence="1" id="KW-1133">Transmembrane helix</keyword>
<dbReference type="RefSeq" id="WP_077754989.1">
    <property type="nucleotide sequence ID" value="NZ_CP014782.1"/>
</dbReference>
<proteinExistence type="predicted"/>
<feature type="transmembrane region" description="Helical" evidence="1">
    <location>
        <begin position="211"/>
        <end position="233"/>
    </location>
</feature>
<dbReference type="Proteomes" id="UP000189545">
    <property type="component" value="Chromosome"/>
</dbReference>
<feature type="transmembrane region" description="Helical" evidence="1">
    <location>
        <begin position="70"/>
        <end position="89"/>
    </location>
</feature>
<organism evidence="3 4">
    <name type="scientific">Shewanella psychrophila</name>
    <dbReference type="NCBI Taxonomy" id="225848"/>
    <lineage>
        <taxon>Bacteria</taxon>
        <taxon>Pseudomonadati</taxon>
        <taxon>Pseudomonadota</taxon>
        <taxon>Gammaproteobacteria</taxon>
        <taxon>Alteromonadales</taxon>
        <taxon>Shewanellaceae</taxon>
        <taxon>Shewanella</taxon>
    </lineage>
</organism>
<feature type="transmembrane region" description="Helical" evidence="1">
    <location>
        <begin position="95"/>
        <end position="113"/>
    </location>
</feature>
<dbReference type="EMBL" id="CP014782">
    <property type="protein sequence ID" value="AQS40162.1"/>
    <property type="molecule type" value="Genomic_DNA"/>
</dbReference>